<accession>A0A0P6YUU3</accession>
<dbReference type="InterPro" id="IPR045794">
    <property type="entry name" value="Trypco1"/>
</dbReference>
<dbReference type="Pfam" id="PF19493">
    <property type="entry name" value="Trypco1"/>
    <property type="match status" value="1"/>
</dbReference>
<dbReference type="Proteomes" id="UP000050277">
    <property type="component" value="Unassembled WGS sequence"/>
</dbReference>
<evidence type="ECO:0000313" key="2">
    <source>
        <dbReference type="EMBL" id="KPL87573.1"/>
    </source>
</evidence>
<protein>
    <recommendedName>
        <fullName evidence="1">Trypsin-co-occurring domain-containing protein</fullName>
    </recommendedName>
</protein>
<feature type="domain" description="Trypsin-co-occurring" evidence="1">
    <location>
        <begin position="18"/>
        <end position="111"/>
    </location>
</feature>
<comment type="caution">
    <text evidence="2">The sequence shown here is derived from an EMBL/GenBank/DDBJ whole genome shotgun (WGS) entry which is preliminary data.</text>
</comment>
<sequence>MTIIRDTYMVDGVPIEINIELDEADTANSFYDHSQRSVTDVLTKTQNVFRQGLNLARDCASMAYQAIQDIDMAIRPSEFEIQLAIKLNTETGAILTKLGAEAQLQVKMLWKHK</sequence>
<dbReference type="NCBIfam" id="NF041216">
    <property type="entry name" value="CU044_2847_fam"/>
    <property type="match status" value="1"/>
</dbReference>
<dbReference type="EMBL" id="LGKP01000018">
    <property type="protein sequence ID" value="KPL87573.1"/>
    <property type="molecule type" value="Genomic_DNA"/>
</dbReference>
<proteinExistence type="predicted"/>
<name>A0A0P6YUU3_9CHLR</name>
<dbReference type="AlphaFoldDB" id="A0A0P6YUU3"/>
<dbReference type="RefSeq" id="WP_054534498.1">
    <property type="nucleotide sequence ID" value="NZ_LGKP01000018.1"/>
</dbReference>
<keyword evidence="3" id="KW-1185">Reference proteome</keyword>
<dbReference type="OrthoDB" id="485737at2"/>
<evidence type="ECO:0000259" key="1">
    <source>
        <dbReference type="Pfam" id="PF19493"/>
    </source>
</evidence>
<gene>
    <name evidence="2" type="ORF">SE18_10970</name>
</gene>
<evidence type="ECO:0000313" key="3">
    <source>
        <dbReference type="Proteomes" id="UP000050277"/>
    </source>
</evidence>
<organism evidence="2 3">
    <name type="scientific">Herpetosiphon geysericola</name>
    <dbReference type="NCBI Taxonomy" id="70996"/>
    <lineage>
        <taxon>Bacteria</taxon>
        <taxon>Bacillati</taxon>
        <taxon>Chloroflexota</taxon>
        <taxon>Chloroflexia</taxon>
        <taxon>Herpetosiphonales</taxon>
        <taxon>Herpetosiphonaceae</taxon>
        <taxon>Herpetosiphon</taxon>
    </lineage>
</organism>
<reference evidence="2 3" key="1">
    <citation type="submission" date="2015-07" db="EMBL/GenBank/DDBJ databases">
        <title>Whole genome sequence of Herpetosiphon geysericola DSM 7119.</title>
        <authorList>
            <person name="Hemp J."/>
            <person name="Ward L.M."/>
            <person name="Pace L.A."/>
            <person name="Fischer W.W."/>
        </authorList>
    </citation>
    <scope>NUCLEOTIDE SEQUENCE [LARGE SCALE GENOMIC DNA]</scope>
    <source>
        <strain evidence="2 3">DSM 7119</strain>
    </source>
</reference>